<keyword evidence="8" id="KW-0732">Signal</keyword>
<evidence type="ECO:0000256" key="7">
    <source>
        <dbReference type="SAM" id="Phobius"/>
    </source>
</evidence>
<sequence length="557" mass="60072">MRGLWPPFLVIILVSFISVSAVYCASLLHLERTFPLNNHGLELHQLRARDRLRHARLLQGFVGGVVDFSVQGSSDPYLVGLYFTKVKLGSPPREFNVQIDTGSDVLWVCCNSCNNCPRTSGLGIQLNFFDSSSSSTAGRVRCSDPICTSAVQTTATQCSSQTDQCSYTFQYGDGSGTSGYYVSDTLYFDAILGQSLIANSSALIVFGCSAYQSGDLTKTDKAVDGIFGFGQGELSVISQLSTRGITPRVFSHCLKGEGNGGGILVLGEILEPGIVYSPLVPSQPHYNLNLQSIAVNGLLLPIDPAAFATSNSRGTIVDSGTTLAYLVAEAYDPFVSAVSNLPLAMHVSFEAKVPAIINDWTYLRNTDWTKPSNGISRAGFELFNSDIVNGSEVIDSECSKVNAIVSPSVTPMTSKGNQCYLVSTSVSQTFPLASFNFAGGASMVLKPEDYLIPFGSSEGGSAMWCIGFQKVQGVTILGDLVLKDKIFVYDLVRQRIGWANYDCSLSVNVSVTSSKDFINAGQLSVSSSSRDIMLFELLPLTVMVFLMHILLLEFQFL</sequence>
<feature type="transmembrane region" description="Helical" evidence="7">
    <location>
        <begin position="532"/>
        <end position="552"/>
    </location>
</feature>
<evidence type="ECO:0000256" key="6">
    <source>
        <dbReference type="PIRSR" id="PIRSR601461-1"/>
    </source>
</evidence>
<feature type="chain" id="PRO_5036485265" description="Peptidase A1 domain-containing protein" evidence="8">
    <location>
        <begin position="22"/>
        <end position="557"/>
    </location>
</feature>
<keyword evidence="11" id="KW-1185">Reference proteome</keyword>
<dbReference type="InterPro" id="IPR033121">
    <property type="entry name" value="PEPTIDASE_A1"/>
</dbReference>
<dbReference type="InterPro" id="IPR034161">
    <property type="entry name" value="Pepsin-like_plant"/>
</dbReference>
<evidence type="ECO:0000256" key="1">
    <source>
        <dbReference type="ARBA" id="ARBA00007447"/>
    </source>
</evidence>
<evidence type="ECO:0000313" key="11">
    <source>
        <dbReference type="Proteomes" id="UP000886885"/>
    </source>
</evidence>
<keyword evidence="7" id="KW-1133">Transmembrane helix</keyword>
<keyword evidence="7" id="KW-0812">Transmembrane</keyword>
<reference evidence="10" key="1">
    <citation type="journal article" date="2020" name="bioRxiv">
        <title>Hybrid origin of Populus tomentosa Carr. identified through genome sequencing and phylogenomic analysis.</title>
        <authorList>
            <person name="An X."/>
            <person name="Gao K."/>
            <person name="Chen Z."/>
            <person name="Li J."/>
            <person name="Yang X."/>
            <person name="Yang X."/>
            <person name="Zhou J."/>
            <person name="Guo T."/>
            <person name="Zhao T."/>
            <person name="Huang S."/>
            <person name="Miao D."/>
            <person name="Khan W.U."/>
            <person name="Rao P."/>
            <person name="Ye M."/>
            <person name="Lei B."/>
            <person name="Liao W."/>
            <person name="Wang J."/>
            <person name="Ji L."/>
            <person name="Li Y."/>
            <person name="Guo B."/>
            <person name="Mustafa N.S."/>
            <person name="Li S."/>
            <person name="Yun Q."/>
            <person name="Keller S.R."/>
            <person name="Mao J."/>
            <person name="Zhang R."/>
            <person name="Strauss S.H."/>
        </authorList>
    </citation>
    <scope>NUCLEOTIDE SEQUENCE</scope>
    <source>
        <strain evidence="10">GM15</strain>
        <tissue evidence="10">Leaf</tissue>
    </source>
</reference>
<evidence type="ECO:0000256" key="2">
    <source>
        <dbReference type="ARBA" id="ARBA00022670"/>
    </source>
</evidence>
<dbReference type="PANTHER" id="PTHR13683:SF875">
    <property type="entry name" value="EUKARYOTIC ASPARTYL PROTEASE FAMILY PROTEIN"/>
    <property type="match status" value="1"/>
</dbReference>
<dbReference type="PANTHER" id="PTHR13683">
    <property type="entry name" value="ASPARTYL PROTEASES"/>
    <property type="match status" value="1"/>
</dbReference>
<dbReference type="GO" id="GO:0004190">
    <property type="term" value="F:aspartic-type endopeptidase activity"/>
    <property type="evidence" value="ECO:0007669"/>
    <property type="project" value="UniProtKB-KW"/>
</dbReference>
<feature type="domain" description="Peptidase A1" evidence="9">
    <location>
        <begin position="82"/>
        <end position="499"/>
    </location>
</feature>
<evidence type="ECO:0000256" key="5">
    <source>
        <dbReference type="ARBA" id="ARBA00023180"/>
    </source>
</evidence>
<dbReference type="FunFam" id="2.40.70.10:FF:000020">
    <property type="entry name" value="Aspartic proteinase-like protein 2"/>
    <property type="match status" value="1"/>
</dbReference>
<keyword evidence="2" id="KW-0645">Protease</keyword>
<dbReference type="PROSITE" id="PS51767">
    <property type="entry name" value="PEPTIDASE_A1"/>
    <property type="match status" value="1"/>
</dbReference>
<keyword evidence="3" id="KW-0064">Aspartyl protease</keyword>
<organism evidence="10 11">
    <name type="scientific">Populus tomentosa</name>
    <name type="common">Chinese white poplar</name>
    <dbReference type="NCBI Taxonomy" id="118781"/>
    <lineage>
        <taxon>Eukaryota</taxon>
        <taxon>Viridiplantae</taxon>
        <taxon>Streptophyta</taxon>
        <taxon>Embryophyta</taxon>
        <taxon>Tracheophyta</taxon>
        <taxon>Spermatophyta</taxon>
        <taxon>Magnoliopsida</taxon>
        <taxon>eudicotyledons</taxon>
        <taxon>Gunneridae</taxon>
        <taxon>Pentapetalae</taxon>
        <taxon>rosids</taxon>
        <taxon>fabids</taxon>
        <taxon>Malpighiales</taxon>
        <taxon>Salicaceae</taxon>
        <taxon>Saliceae</taxon>
        <taxon>Populus</taxon>
    </lineage>
</organism>
<dbReference type="InterPro" id="IPR032799">
    <property type="entry name" value="TAXi_C"/>
</dbReference>
<proteinExistence type="inferred from homology"/>
<keyword evidence="7" id="KW-0472">Membrane</keyword>
<feature type="active site" evidence="6">
    <location>
        <position position="100"/>
    </location>
</feature>
<dbReference type="Pfam" id="PF14541">
    <property type="entry name" value="TAXi_C"/>
    <property type="match status" value="2"/>
</dbReference>
<feature type="signal peptide" evidence="8">
    <location>
        <begin position="1"/>
        <end position="21"/>
    </location>
</feature>
<feature type="active site" evidence="6">
    <location>
        <position position="318"/>
    </location>
</feature>
<protein>
    <recommendedName>
        <fullName evidence="9">Peptidase A1 domain-containing protein</fullName>
    </recommendedName>
</protein>
<keyword evidence="5" id="KW-0325">Glycoprotein</keyword>
<dbReference type="Proteomes" id="UP000886885">
    <property type="component" value="Chromosome 6A"/>
</dbReference>
<accession>A0A8X8CZ77</accession>
<keyword evidence="4" id="KW-0378">Hydrolase</keyword>
<gene>
    <name evidence="10" type="ORF">POTOM_023207</name>
</gene>
<evidence type="ECO:0000256" key="3">
    <source>
        <dbReference type="ARBA" id="ARBA00022750"/>
    </source>
</evidence>
<dbReference type="AlphaFoldDB" id="A0A8X8CZ77"/>
<evidence type="ECO:0000256" key="4">
    <source>
        <dbReference type="ARBA" id="ARBA00022801"/>
    </source>
</evidence>
<dbReference type="CDD" id="cd05476">
    <property type="entry name" value="pepsin_A_like_plant"/>
    <property type="match status" value="1"/>
</dbReference>
<dbReference type="GO" id="GO:0006508">
    <property type="term" value="P:proteolysis"/>
    <property type="evidence" value="ECO:0007669"/>
    <property type="project" value="UniProtKB-KW"/>
</dbReference>
<comment type="caution">
    <text evidence="10">The sequence shown here is derived from an EMBL/GenBank/DDBJ whole genome shotgun (WGS) entry which is preliminary data.</text>
</comment>
<dbReference type="InterPro" id="IPR001461">
    <property type="entry name" value="Aspartic_peptidase_A1"/>
</dbReference>
<evidence type="ECO:0000313" key="10">
    <source>
        <dbReference type="EMBL" id="KAG6771815.1"/>
    </source>
</evidence>
<evidence type="ECO:0000259" key="9">
    <source>
        <dbReference type="PROSITE" id="PS51767"/>
    </source>
</evidence>
<dbReference type="EMBL" id="JAAWWB010000011">
    <property type="protein sequence ID" value="KAG6771815.1"/>
    <property type="molecule type" value="Genomic_DNA"/>
</dbReference>
<dbReference type="OrthoDB" id="2747330at2759"/>
<comment type="similarity">
    <text evidence="1">Belongs to the peptidase A1 family.</text>
</comment>
<name>A0A8X8CZ77_POPTO</name>
<evidence type="ECO:0000256" key="8">
    <source>
        <dbReference type="SAM" id="SignalP"/>
    </source>
</evidence>
<dbReference type="InterPro" id="IPR032861">
    <property type="entry name" value="TAXi_N"/>
</dbReference>
<dbReference type="Pfam" id="PF14543">
    <property type="entry name" value="TAXi_N"/>
    <property type="match status" value="1"/>
</dbReference>